<evidence type="ECO:0000256" key="4">
    <source>
        <dbReference type="ARBA" id="ARBA00023235"/>
    </source>
</evidence>
<dbReference type="GO" id="GO:0048029">
    <property type="term" value="F:monosaccharide binding"/>
    <property type="evidence" value="ECO:0007669"/>
    <property type="project" value="InterPro"/>
</dbReference>
<dbReference type="GO" id="GO:0016872">
    <property type="term" value="F:intramolecular lyase activity"/>
    <property type="evidence" value="ECO:0007669"/>
    <property type="project" value="UniProtKB-UniRule"/>
</dbReference>
<comment type="subcellular location">
    <subcellularLocation>
        <location evidence="6">Cytoplasm</location>
    </subcellularLocation>
</comment>
<comment type="catalytic activity">
    <reaction evidence="1 6">
        <text>beta-D-ribopyranose = beta-D-ribofuranose</text>
        <dbReference type="Rhea" id="RHEA:25432"/>
        <dbReference type="ChEBI" id="CHEBI:27476"/>
        <dbReference type="ChEBI" id="CHEBI:47002"/>
        <dbReference type="EC" id="5.4.99.62"/>
    </reaction>
</comment>
<keyword evidence="8" id="KW-1185">Reference proteome</keyword>
<dbReference type="NCBIfam" id="NF008761">
    <property type="entry name" value="PRK11797.1"/>
    <property type="match status" value="1"/>
</dbReference>
<evidence type="ECO:0000256" key="6">
    <source>
        <dbReference type="HAMAP-Rule" id="MF_01661"/>
    </source>
</evidence>
<dbReference type="Proteomes" id="UP000295411">
    <property type="component" value="Unassembled WGS sequence"/>
</dbReference>
<keyword evidence="5 6" id="KW-0119">Carbohydrate metabolism</keyword>
<dbReference type="AlphaFoldDB" id="A0A4R5TUR6"/>
<comment type="subunit">
    <text evidence="6">Homodecamer.</text>
</comment>
<keyword evidence="3 6" id="KW-0963">Cytoplasm</keyword>
<feature type="binding site" evidence="6">
    <location>
        <begin position="116"/>
        <end position="118"/>
    </location>
    <ligand>
        <name>substrate</name>
    </ligand>
</feature>
<dbReference type="SUPFAM" id="SSF102546">
    <property type="entry name" value="RbsD-like"/>
    <property type="match status" value="1"/>
</dbReference>
<dbReference type="InterPro" id="IPR023064">
    <property type="entry name" value="D-ribose_pyranase"/>
</dbReference>
<feature type="active site" description="Proton donor" evidence="6">
    <location>
        <position position="20"/>
    </location>
</feature>
<evidence type="ECO:0000256" key="2">
    <source>
        <dbReference type="ARBA" id="ARBA00012862"/>
    </source>
</evidence>
<dbReference type="OrthoDB" id="9805009at2"/>
<dbReference type="HAMAP" id="MF_01661">
    <property type="entry name" value="D_rib_pyranase"/>
    <property type="match status" value="1"/>
</dbReference>
<comment type="pathway">
    <text evidence="6">Carbohydrate metabolism; D-ribose degradation; D-ribose 5-phosphate from beta-D-ribopyranose: step 1/2.</text>
</comment>
<comment type="caution">
    <text evidence="7">The sequence shown here is derived from an EMBL/GenBank/DDBJ whole genome shotgun (WGS) entry which is preliminary data.</text>
</comment>
<sequence length="127" mass="13233">MKRSGILNPALSSAIAGLGHGHLVVIADSGLPIPATVPTVDLTLVRGIPRFADVLRAVLAEIVVEGSIIATEAQDGVAGEWVRAEGLTPRTIPHDDLKALLPTARLVIRTGEATPYANVILQSGVDF</sequence>
<evidence type="ECO:0000256" key="3">
    <source>
        <dbReference type="ARBA" id="ARBA00022490"/>
    </source>
</evidence>
<organism evidence="7 8">
    <name type="scientific">Arthrobacter crusticola</name>
    <dbReference type="NCBI Taxonomy" id="2547960"/>
    <lineage>
        <taxon>Bacteria</taxon>
        <taxon>Bacillati</taxon>
        <taxon>Actinomycetota</taxon>
        <taxon>Actinomycetes</taxon>
        <taxon>Micrococcales</taxon>
        <taxon>Micrococcaceae</taxon>
        <taxon>Arthrobacter</taxon>
    </lineage>
</organism>
<dbReference type="EC" id="5.4.99.62" evidence="2 6"/>
<feature type="binding site" evidence="6">
    <location>
        <position position="28"/>
    </location>
    <ligand>
        <name>substrate</name>
    </ligand>
</feature>
<dbReference type="RefSeq" id="WP_133404468.1">
    <property type="nucleotide sequence ID" value="NZ_SMTK01000004.1"/>
</dbReference>
<dbReference type="GO" id="GO:0062193">
    <property type="term" value="F:D-ribose pyranase activity"/>
    <property type="evidence" value="ECO:0007669"/>
    <property type="project" value="UniProtKB-EC"/>
</dbReference>
<accession>A0A4R5TUR6</accession>
<dbReference type="InterPro" id="IPR023750">
    <property type="entry name" value="RbsD-like_sf"/>
</dbReference>
<comment type="similarity">
    <text evidence="6">Belongs to the RbsD / FucU family. RbsD subfamily.</text>
</comment>
<comment type="function">
    <text evidence="6">Catalyzes the interconversion of beta-pyran and beta-furan forms of D-ribose.</text>
</comment>
<gene>
    <name evidence="6 7" type="primary">rbsD</name>
    <name evidence="7" type="ORF">E2F48_13455</name>
</gene>
<feature type="binding site" evidence="6">
    <location>
        <position position="94"/>
    </location>
    <ligand>
        <name>substrate</name>
    </ligand>
</feature>
<dbReference type="PANTHER" id="PTHR37831">
    <property type="entry name" value="D-RIBOSE PYRANASE"/>
    <property type="match status" value="1"/>
</dbReference>
<name>A0A4R5TUR6_9MICC</name>
<dbReference type="EMBL" id="SMTK01000004">
    <property type="protein sequence ID" value="TDK24803.1"/>
    <property type="molecule type" value="Genomic_DNA"/>
</dbReference>
<reference evidence="7 8" key="1">
    <citation type="submission" date="2019-03" db="EMBL/GenBank/DDBJ databases">
        <title>Arthrobacter sp. nov., an bacterium isolated from biocrust in Mu Us Desert.</title>
        <authorList>
            <person name="Lixiong L."/>
        </authorList>
    </citation>
    <scope>NUCLEOTIDE SEQUENCE [LARGE SCALE GENOMIC DNA]</scope>
    <source>
        <strain evidence="7 8">SLN-3</strain>
    </source>
</reference>
<keyword evidence="4 6" id="KW-0413">Isomerase</keyword>
<dbReference type="PANTHER" id="PTHR37831:SF1">
    <property type="entry name" value="D-RIBOSE PYRANASE"/>
    <property type="match status" value="1"/>
</dbReference>
<dbReference type="Gene3D" id="3.40.1650.10">
    <property type="entry name" value="RbsD-like domain"/>
    <property type="match status" value="1"/>
</dbReference>
<evidence type="ECO:0000313" key="8">
    <source>
        <dbReference type="Proteomes" id="UP000295411"/>
    </source>
</evidence>
<evidence type="ECO:0000313" key="7">
    <source>
        <dbReference type="EMBL" id="TDK24803.1"/>
    </source>
</evidence>
<dbReference type="Pfam" id="PF05025">
    <property type="entry name" value="RbsD_FucU"/>
    <property type="match status" value="1"/>
</dbReference>
<evidence type="ECO:0000256" key="1">
    <source>
        <dbReference type="ARBA" id="ARBA00000223"/>
    </source>
</evidence>
<dbReference type="GO" id="GO:0005829">
    <property type="term" value="C:cytosol"/>
    <property type="evidence" value="ECO:0007669"/>
    <property type="project" value="TreeGrafter"/>
</dbReference>
<dbReference type="GO" id="GO:0019303">
    <property type="term" value="P:D-ribose catabolic process"/>
    <property type="evidence" value="ECO:0007669"/>
    <property type="project" value="UniProtKB-UniRule"/>
</dbReference>
<dbReference type="InterPro" id="IPR007721">
    <property type="entry name" value="RbsD_FucU"/>
</dbReference>
<evidence type="ECO:0000256" key="5">
    <source>
        <dbReference type="ARBA" id="ARBA00023277"/>
    </source>
</evidence>
<dbReference type="UniPathway" id="UPA00916">
    <property type="reaction ID" value="UER00888"/>
</dbReference>
<proteinExistence type="inferred from homology"/>
<protein>
    <recommendedName>
        <fullName evidence="2 6">D-ribose pyranase</fullName>
        <ecNumber evidence="2 6">5.4.99.62</ecNumber>
    </recommendedName>
</protein>